<reference evidence="1 2" key="1">
    <citation type="submission" date="2010-04" db="EMBL/GenBank/DDBJ databases">
        <authorList>
            <person name="Muzny D."/>
            <person name="Qin X."/>
            <person name="Deng J."/>
            <person name="Jiang H."/>
            <person name="Liu Y."/>
            <person name="Qu J."/>
            <person name="Song X.-Z."/>
            <person name="Zhang L."/>
            <person name="Thornton R."/>
            <person name="Coyle M."/>
            <person name="Francisco L."/>
            <person name="Jackson L."/>
            <person name="Javaid M."/>
            <person name="Korchina V."/>
            <person name="Kovar C."/>
            <person name="Mata R."/>
            <person name="Mathew T."/>
            <person name="Ngo R."/>
            <person name="Nguyen L."/>
            <person name="Nguyen N."/>
            <person name="Okwuonu G."/>
            <person name="Ongeri F."/>
            <person name="Pham C."/>
            <person name="Simmons D."/>
            <person name="Wilczek-Boney K."/>
            <person name="Hale W."/>
            <person name="Jakkamsetti A."/>
            <person name="Pham P."/>
            <person name="Ruth R."/>
            <person name="San Lucas F."/>
            <person name="Warren J."/>
            <person name="Zhang J."/>
            <person name="Zhao Z."/>
            <person name="Zhou C."/>
            <person name="Zhu D."/>
            <person name="Lee S."/>
            <person name="Bess C."/>
            <person name="Blankenburg K."/>
            <person name="Forbes L."/>
            <person name="Fu Q."/>
            <person name="Gubbala S."/>
            <person name="Hirani K."/>
            <person name="Jayaseelan J.C."/>
            <person name="Lara F."/>
            <person name="Munidasa M."/>
            <person name="Palculict T."/>
            <person name="Patil S."/>
            <person name="Pu L.-L."/>
            <person name="Saada N."/>
            <person name="Tang L."/>
            <person name="Weissenberger G."/>
            <person name="Zhu Y."/>
            <person name="Hemphill L."/>
            <person name="Shang Y."/>
            <person name="Youmans B."/>
            <person name="Ayvaz T."/>
            <person name="Ross M."/>
            <person name="Santibanez J."/>
            <person name="Aqrawi P."/>
            <person name="Gross S."/>
            <person name="Joshi V."/>
            <person name="Fowler G."/>
            <person name="Nazareth L."/>
            <person name="Reid J."/>
            <person name="Worley K."/>
            <person name="Petrosino J."/>
            <person name="Highlander S."/>
            <person name="Gibbs R."/>
        </authorList>
    </citation>
    <scope>NUCLEOTIDE SEQUENCE [LARGE SCALE GENOMIC DNA]</scope>
    <source>
        <strain evidence="1 2">ATCC BAA-614</strain>
    </source>
</reference>
<accession>D5P284</accession>
<gene>
    <name evidence="1" type="ORF">HMPREF0591_0278</name>
</gene>
<organism evidence="1 2">
    <name type="scientific">Mycobacterium parascrofulaceum ATCC BAA-614</name>
    <dbReference type="NCBI Taxonomy" id="525368"/>
    <lineage>
        <taxon>Bacteria</taxon>
        <taxon>Bacillati</taxon>
        <taxon>Actinomycetota</taxon>
        <taxon>Actinomycetes</taxon>
        <taxon>Mycobacteriales</taxon>
        <taxon>Mycobacteriaceae</taxon>
        <taxon>Mycobacterium</taxon>
        <taxon>Mycobacterium simiae complex</taxon>
    </lineage>
</organism>
<proteinExistence type="predicted"/>
<protein>
    <submittedName>
        <fullName evidence="1">Uncharacterized protein</fullName>
    </submittedName>
</protein>
<keyword evidence="2" id="KW-1185">Reference proteome</keyword>
<evidence type="ECO:0000313" key="1">
    <source>
        <dbReference type="EMBL" id="EFG79817.1"/>
    </source>
</evidence>
<name>D5P284_9MYCO</name>
<dbReference type="HOGENOM" id="CLU_1979083_0_0_11"/>
<dbReference type="EMBL" id="ADNV01000047">
    <property type="protein sequence ID" value="EFG79817.1"/>
    <property type="molecule type" value="Genomic_DNA"/>
</dbReference>
<dbReference type="Proteomes" id="UP000003653">
    <property type="component" value="Unassembled WGS sequence"/>
</dbReference>
<dbReference type="AlphaFoldDB" id="D5P284"/>
<comment type="caution">
    <text evidence="1">The sequence shown here is derived from an EMBL/GenBank/DDBJ whole genome shotgun (WGS) entry which is preliminary data.</text>
</comment>
<sequence>MRTYATNAPDGYPPTAQIRSKPCLVHGKFLCAGRQHRDAIAKALSPIYTATTHFYQFSRTSRRYHPPQTLGYLLRAAQRVEGQTQLRRRAMLDGATRSSTFRPPDPTATSTSCICPATGADAWLTL</sequence>
<evidence type="ECO:0000313" key="2">
    <source>
        <dbReference type="Proteomes" id="UP000003653"/>
    </source>
</evidence>